<evidence type="ECO:0000313" key="2">
    <source>
        <dbReference type="Proteomes" id="UP000692954"/>
    </source>
</evidence>
<dbReference type="EMBL" id="CAJJDN010000096">
    <property type="protein sequence ID" value="CAD8110486.1"/>
    <property type="molecule type" value="Genomic_DNA"/>
</dbReference>
<proteinExistence type="predicted"/>
<keyword evidence="2" id="KW-1185">Reference proteome</keyword>
<sequence>MSNFQNRVQKLLCEEVNHDSKPIILVCFNKDCDKRKVCLTCIEEFHKNHKGELASIEDVETFIKNNCIKQKGAYQCNEILSKFDEFKNDILNQLNVLEYILKKKVQQMFENLNDIDNKLQQIGEDGENDLNELQNKCKQKIEELRIEWINIFNSFKSVVAPIEINLKRFEKLSDKEIELNAQIVNVSMLYPKYTIKLTKLNISQLEKAYQDSQVELEFSIFKNMNLQEKNLYNWKSVVNHSQMKIVNDSYEIGLPENVYLKEGECYSLEIKSNQDIKFKLFTEQSLENQLIGFQQSDHDETFFKIDENKRVRSLSGNGLLVSIGALFE</sequence>
<organism evidence="1 2">
    <name type="scientific">Paramecium sonneborni</name>
    <dbReference type="NCBI Taxonomy" id="65129"/>
    <lineage>
        <taxon>Eukaryota</taxon>
        <taxon>Sar</taxon>
        <taxon>Alveolata</taxon>
        <taxon>Ciliophora</taxon>
        <taxon>Intramacronucleata</taxon>
        <taxon>Oligohymenophorea</taxon>
        <taxon>Peniculida</taxon>
        <taxon>Parameciidae</taxon>
        <taxon>Paramecium</taxon>
    </lineage>
</organism>
<name>A0A8S1Q4A1_9CILI</name>
<comment type="caution">
    <text evidence="1">The sequence shown here is derived from an EMBL/GenBank/DDBJ whole genome shotgun (WGS) entry which is preliminary data.</text>
</comment>
<accession>A0A8S1Q4A1</accession>
<evidence type="ECO:0000313" key="1">
    <source>
        <dbReference type="EMBL" id="CAD8110486.1"/>
    </source>
</evidence>
<gene>
    <name evidence="1" type="ORF">PSON_ATCC_30995.1.T0960011</name>
</gene>
<dbReference type="AlphaFoldDB" id="A0A8S1Q4A1"/>
<protein>
    <submittedName>
        <fullName evidence="1">Uncharacterized protein</fullName>
    </submittedName>
</protein>
<reference evidence="1" key="1">
    <citation type="submission" date="2021-01" db="EMBL/GenBank/DDBJ databases">
        <authorList>
            <consortium name="Genoscope - CEA"/>
            <person name="William W."/>
        </authorList>
    </citation>
    <scope>NUCLEOTIDE SEQUENCE</scope>
</reference>
<dbReference type="Proteomes" id="UP000692954">
    <property type="component" value="Unassembled WGS sequence"/>
</dbReference>
<dbReference type="OrthoDB" id="290027at2759"/>